<gene>
    <name evidence="1" type="ordered locus">GYO_4136</name>
</gene>
<dbReference type="Proteomes" id="UP000002651">
    <property type="component" value="Chromosome"/>
</dbReference>
<proteinExistence type="predicted"/>
<dbReference type="AlphaFoldDB" id="G4NXK1"/>
<dbReference type="EMBL" id="CP002905">
    <property type="protein sequence ID" value="AEP88705.1"/>
    <property type="molecule type" value="Genomic_DNA"/>
</dbReference>
<evidence type="ECO:0000313" key="1">
    <source>
        <dbReference type="EMBL" id="AEP88705.1"/>
    </source>
</evidence>
<dbReference type="KEGG" id="bst:GYO_4136"/>
<organism evidence="1 2">
    <name type="scientific">Bacillus spizizenii (strain DSM 15029 / JCM 12233 / NBRC 101239 / NRRL B-23049 / TU-B-10)</name>
    <name type="common">Bacillus subtilis subsp. spizizenii</name>
    <dbReference type="NCBI Taxonomy" id="1052585"/>
    <lineage>
        <taxon>Bacteria</taxon>
        <taxon>Bacillati</taxon>
        <taxon>Bacillota</taxon>
        <taxon>Bacilli</taxon>
        <taxon>Bacillales</taxon>
        <taxon>Bacillaceae</taxon>
        <taxon>Bacillus</taxon>
    </lineage>
</organism>
<dbReference type="STRING" id="1052585.GYO_4136"/>
<protein>
    <submittedName>
        <fullName evidence="1">Uncharacterized protein</fullName>
    </submittedName>
</protein>
<keyword evidence="2" id="KW-1185">Reference proteome</keyword>
<dbReference type="HOGENOM" id="CLU_3058688_0_0_9"/>
<accession>G4NXK1</accession>
<evidence type="ECO:0000313" key="2">
    <source>
        <dbReference type="Proteomes" id="UP000002651"/>
    </source>
</evidence>
<reference evidence="1 2" key="1">
    <citation type="journal article" date="2012" name="J. Bacteriol.">
        <title>Whole-genome sequences of Bacillus subtilis and close relatives.</title>
        <authorList>
            <person name="Earl A.M."/>
            <person name="Eppinger M."/>
            <person name="Fricke W.F."/>
            <person name="Rosovitz M.J."/>
            <person name="Rasko D.A."/>
            <person name="Daugherty S."/>
            <person name="Losick R."/>
            <person name="Kolter R."/>
            <person name="Ravel J."/>
        </authorList>
    </citation>
    <scope>NUCLEOTIDE SEQUENCE [LARGE SCALE GENOMIC DNA]</scope>
    <source>
        <strain evidence="2">DSM 15029 / JCM 12233 / NBRC 101239 / NRRL B-23049 / TU-B-10</strain>
    </source>
</reference>
<sequence>MENPEPKQDSGFFIFKCKMMYETIRVGDWEIKADVEEMRNHHFILEGFPELIV</sequence>
<name>G4NXK1_BACS4</name>